<sequence>MPRKLRVVAVSSATFLFLWLIAGEVGSLGYQESTSYNFSRKFQIIWNVPTFMCHKYGLDFSQVSTKFGFSQNEGDEFRGDKIALLYDPGYFPAMLKDDEGNYAHRNGGVPQEGNLTLHLEYLSRNITEQIPDEDFSGLAVIDFESWRPVFRQNWASLQVYREFSFEIERKRHPFWSERSIQKEASDRFEHFGQIFMERSIELAQNLRPYATWAYYAYPYCFNWTPNQNTPQCSSKAINENDQMSWLFGNAKLMLPSVYLQQRLERKQRITLVRNRVGEAMRLAKKSQLREEVNVYAYYWYKYQDDRDSFVDKHDLTSTISEIAKRGANGVIIWGSSNDVDSESKCYSFHEYFMQTLGPTLKRLQREFSMPTSTFNQYHFTE</sequence>
<accession>A0ACC2PUE4</accession>
<proteinExistence type="predicted"/>
<organism evidence="1 2">
    <name type="scientific">Eretmocerus hayati</name>
    <dbReference type="NCBI Taxonomy" id="131215"/>
    <lineage>
        <taxon>Eukaryota</taxon>
        <taxon>Metazoa</taxon>
        <taxon>Ecdysozoa</taxon>
        <taxon>Arthropoda</taxon>
        <taxon>Hexapoda</taxon>
        <taxon>Insecta</taxon>
        <taxon>Pterygota</taxon>
        <taxon>Neoptera</taxon>
        <taxon>Endopterygota</taxon>
        <taxon>Hymenoptera</taxon>
        <taxon>Apocrita</taxon>
        <taxon>Proctotrupomorpha</taxon>
        <taxon>Chalcidoidea</taxon>
        <taxon>Aphelinidae</taxon>
        <taxon>Aphelininae</taxon>
        <taxon>Eretmocerus</taxon>
    </lineage>
</organism>
<name>A0ACC2PUE4_9HYME</name>
<evidence type="ECO:0000313" key="1">
    <source>
        <dbReference type="EMBL" id="KAJ8686578.1"/>
    </source>
</evidence>
<keyword evidence="2" id="KW-1185">Reference proteome</keyword>
<dbReference type="EMBL" id="CM056741">
    <property type="protein sequence ID" value="KAJ8686578.1"/>
    <property type="molecule type" value="Genomic_DNA"/>
</dbReference>
<protein>
    <submittedName>
        <fullName evidence="1">Uncharacterized protein</fullName>
    </submittedName>
</protein>
<comment type="caution">
    <text evidence="1">The sequence shown here is derived from an EMBL/GenBank/DDBJ whole genome shotgun (WGS) entry which is preliminary data.</text>
</comment>
<gene>
    <name evidence="1" type="ORF">QAD02_022372</name>
</gene>
<reference evidence="1" key="1">
    <citation type="submission" date="2023-04" db="EMBL/GenBank/DDBJ databases">
        <title>A chromosome-level genome assembly of the parasitoid wasp Eretmocerus hayati.</title>
        <authorList>
            <person name="Zhong Y."/>
            <person name="Liu S."/>
            <person name="Liu Y."/>
        </authorList>
    </citation>
    <scope>NUCLEOTIDE SEQUENCE</scope>
    <source>
        <strain evidence="1">ZJU_SS_LIU_2023</strain>
    </source>
</reference>
<dbReference type="Proteomes" id="UP001239111">
    <property type="component" value="Chromosome 1"/>
</dbReference>
<evidence type="ECO:0000313" key="2">
    <source>
        <dbReference type="Proteomes" id="UP001239111"/>
    </source>
</evidence>